<evidence type="ECO:0000256" key="3">
    <source>
        <dbReference type="ARBA" id="ARBA00022553"/>
    </source>
</evidence>
<keyword evidence="7" id="KW-0804">Transcription</keyword>
<reference evidence="13" key="2">
    <citation type="journal article" date="2017" name="Nat. Plants">
        <title>The Aegilops tauschii genome reveals multiple impacts of transposons.</title>
        <authorList>
            <person name="Zhao G."/>
            <person name="Zou C."/>
            <person name="Li K."/>
            <person name="Wang K."/>
            <person name="Li T."/>
            <person name="Gao L."/>
            <person name="Zhang X."/>
            <person name="Wang H."/>
            <person name="Yang Z."/>
            <person name="Liu X."/>
            <person name="Jiang W."/>
            <person name="Mao L."/>
            <person name="Kong X."/>
            <person name="Jiao Y."/>
            <person name="Jia J."/>
        </authorList>
    </citation>
    <scope>NUCLEOTIDE SEQUENCE [LARGE SCALE GENOMIC DNA]</scope>
    <source>
        <strain evidence="13">cv. AL8/78</strain>
    </source>
</reference>
<comment type="subcellular location">
    <subcellularLocation>
        <location evidence="1">Nucleus</location>
    </subcellularLocation>
</comment>
<dbReference type="PRINTS" id="PR00056">
    <property type="entry name" value="HSFDOMAIN"/>
</dbReference>
<dbReference type="InterPro" id="IPR000232">
    <property type="entry name" value="HSF_DNA-bd"/>
</dbReference>
<dbReference type="PANTHER" id="PTHR10015:SF337">
    <property type="entry name" value="HEAT STRESS TRANSCRIPTION FACTOR A-3"/>
    <property type="match status" value="1"/>
</dbReference>
<keyword evidence="10" id="KW-0472">Membrane</keyword>
<evidence type="ECO:0000256" key="8">
    <source>
        <dbReference type="ARBA" id="ARBA00023242"/>
    </source>
</evidence>
<dbReference type="Gramene" id="AET2Gv20431200.1">
    <property type="protein sequence ID" value="AET2Gv20431200.1"/>
    <property type="gene ID" value="AET2Gv20431200"/>
</dbReference>
<evidence type="ECO:0000259" key="11">
    <source>
        <dbReference type="SMART" id="SM00415"/>
    </source>
</evidence>
<evidence type="ECO:0000256" key="6">
    <source>
        <dbReference type="ARBA" id="ARBA00023125"/>
    </source>
</evidence>
<feature type="transmembrane region" description="Helical" evidence="10">
    <location>
        <begin position="313"/>
        <end position="335"/>
    </location>
</feature>
<keyword evidence="10" id="KW-0812">Transmembrane</keyword>
<keyword evidence="13" id="KW-1185">Reference proteome</keyword>
<accession>A0A453BAC0</accession>
<keyword evidence="4" id="KW-0805">Transcription regulation</keyword>
<dbReference type="PANTHER" id="PTHR10015">
    <property type="entry name" value="HEAT SHOCK TRANSCRIPTION FACTOR"/>
    <property type="match status" value="1"/>
</dbReference>
<dbReference type="GO" id="GO:0003700">
    <property type="term" value="F:DNA-binding transcription factor activity"/>
    <property type="evidence" value="ECO:0007669"/>
    <property type="project" value="InterPro"/>
</dbReference>
<dbReference type="GO" id="GO:0034605">
    <property type="term" value="P:cellular response to heat"/>
    <property type="evidence" value="ECO:0007669"/>
    <property type="project" value="TreeGrafter"/>
</dbReference>
<dbReference type="FunFam" id="1.10.10.10:FF:000037">
    <property type="entry name" value="Heat stress transcription factor B-4"/>
    <property type="match status" value="1"/>
</dbReference>
<keyword evidence="10" id="KW-1133">Transmembrane helix</keyword>
<name>A0A453BAC0_AEGTS</name>
<reference evidence="12" key="3">
    <citation type="journal article" date="2017" name="Nature">
        <title>Genome sequence of the progenitor of the wheat D genome Aegilops tauschii.</title>
        <authorList>
            <person name="Luo M.C."/>
            <person name="Gu Y.Q."/>
            <person name="Puiu D."/>
            <person name="Wang H."/>
            <person name="Twardziok S.O."/>
            <person name="Deal K.R."/>
            <person name="Huo N."/>
            <person name="Zhu T."/>
            <person name="Wang L."/>
            <person name="Wang Y."/>
            <person name="McGuire P.E."/>
            <person name="Liu S."/>
            <person name="Long H."/>
            <person name="Ramasamy R.K."/>
            <person name="Rodriguez J.C."/>
            <person name="Van S.L."/>
            <person name="Yuan L."/>
            <person name="Wang Z."/>
            <person name="Xia Z."/>
            <person name="Xiao L."/>
            <person name="Anderson O.D."/>
            <person name="Ouyang S."/>
            <person name="Liang Y."/>
            <person name="Zimin A.V."/>
            <person name="Pertea G."/>
            <person name="Qi P."/>
            <person name="Bennetzen J.L."/>
            <person name="Dai X."/>
            <person name="Dawson M.W."/>
            <person name="Muller H.G."/>
            <person name="Kugler K."/>
            <person name="Rivarola-Duarte L."/>
            <person name="Spannagl M."/>
            <person name="Mayer K.F.X."/>
            <person name="Lu F.H."/>
            <person name="Bevan M.W."/>
            <person name="Leroy P."/>
            <person name="Li P."/>
            <person name="You F.M."/>
            <person name="Sun Q."/>
            <person name="Liu Z."/>
            <person name="Lyons E."/>
            <person name="Wicker T."/>
            <person name="Salzberg S.L."/>
            <person name="Devos K.M."/>
            <person name="Dvorak J."/>
        </authorList>
    </citation>
    <scope>NUCLEOTIDE SEQUENCE [LARGE SCALE GENOMIC DNA]</scope>
    <source>
        <strain evidence="12">cv. AL8/78</strain>
    </source>
</reference>
<keyword evidence="3" id="KW-0597">Phosphoprotein</keyword>
<proteinExistence type="inferred from homology"/>
<evidence type="ECO:0000313" key="13">
    <source>
        <dbReference type="Proteomes" id="UP000015105"/>
    </source>
</evidence>
<reference evidence="13" key="1">
    <citation type="journal article" date="2014" name="Science">
        <title>Ancient hybridizations among the ancestral genomes of bread wheat.</title>
        <authorList>
            <consortium name="International Wheat Genome Sequencing Consortium,"/>
            <person name="Marcussen T."/>
            <person name="Sandve S.R."/>
            <person name="Heier L."/>
            <person name="Spannagl M."/>
            <person name="Pfeifer M."/>
            <person name="Jakobsen K.S."/>
            <person name="Wulff B.B."/>
            <person name="Steuernagel B."/>
            <person name="Mayer K.F."/>
            <person name="Olsen O.A."/>
        </authorList>
    </citation>
    <scope>NUCLEOTIDE SEQUENCE [LARGE SCALE GENOMIC DNA]</scope>
    <source>
        <strain evidence="13">cv. AL8/78</strain>
    </source>
</reference>
<dbReference type="GO" id="GO:0005634">
    <property type="term" value="C:nucleus"/>
    <property type="evidence" value="ECO:0007669"/>
    <property type="project" value="UniProtKB-SubCell"/>
</dbReference>
<keyword evidence="8" id="KW-0539">Nucleus</keyword>
<evidence type="ECO:0000256" key="10">
    <source>
        <dbReference type="SAM" id="Phobius"/>
    </source>
</evidence>
<reference evidence="12" key="5">
    <citation type="journal article" date="2021" name="G3 (Bethesda)">
        <title>Aegilops tauschii genome assembly Aet v5.0 features greater sequence contiguity and improved annotation.</title>
        <authorList>
            <person name="Wang L."/>
            <person name="Zhu T."/>
            <person name="Rodriguez J.C."/>
            <person name="Deal K.R."/>
            <person name="Dubcovsky J."/>
            <person name="McGuire P.E."/>
            <person name="Lux T."/>
            <person name="Spannagl M."/>
            <person name="Mayer K.F.X."/>
            <person name="Baldrich P."/>
            <person name="Meyers B.C."/>
            <person name="Huo N."/>
            <person name="Gu Y.Q."/>
            <person name="Zhou H."/>
            <person name="Devos K.M."/>
            <person name="Bennetzen J.L."/>
            <person name="Unver T."/>
            <person name="Budak H."/>
            <person name="Gulick P.J."/>
            <person name="Galiba G."/>
            <person name="Kalapos B."/>
            <person name="Nelson D.R."/>
            <person name="Li P."/>
            <person name="You F.M."/>
            <person name="Luo M.C."/>
            <person name="Dvorak J."/>
        </authorList>
    </citation>
    <scope>NUCLEOTIDE SEQUENCE [LARGE SCALE GENOMIC DNA]</scope>
    <source>
        <strain evidence="12">cv. AL8/78</strain>
    </source>
</reference>
<evidence type="ECO:0000256" key="5">
    <source>
        <dbReference type="ARBA" id="ARBA00023016"/>
    </source>
</evidence>
<keyword evidence="5" id="KW-0346">Stress response</keyword>
<organism evidence="12 13">
    <name type="scientific">Aegilops tauschii subsp. strangulata</name>
    <name type="common">Goatgrass</name>
    <dbReference type="NCBI Taxonomy" id="200361"/>
    <lineage>
        <taxon>Eukaryota</taxon>
        <taxon>Viridiplantae</taxon>
        <taxon>Streptophyta</taxon>
        <taxon>Embryophyta</taxon>
        <taxon>Tracheophyta</taxon>
        <taxon>Spermatophyta</taxon>
        <taxon>Magnoliopsida</taxon>
        <taxon>Liliopsida</taxon>
        <taxon>Poales</taxon>
        <taxon>Poaceae</taxon>
        <taxon>BOP clade</taxon>
        <taxon>Pooideae</taxon>
        <taxon>Triticodae</taxon>
        <taxon>Triticeae</taxon>
        <taxon>Triticinae</taxon>
        <taxon>Aegilops</taxon>
    </lineage>
</organism>
<dbReference type="Proteomes" id="UP000015105">
    <property type="component" value="Chromosome 2D"/>
</dbReference>
<dbReference type="SUPFAM" id="SSF46785">
    <property type="entry name" value="Winged helix' DNA-binding domain"/>
    <property type="match status" value="1"/>
</dbReference>
<dbReference type="SMART" id="SM00415">
    <property type="entry name" value="HSF"/>
    <property type="match status" value="1"/>
</dbReference>
<feature type="domain" description="HSF-type DNA-binding" evidence="11">
    <location>
        <begin position="205"/>
        <end position="286"/>
    </location>
</feature>
<evidence type="ECO:0000256" key="9">
    <source>
        <dbReference type="RuleBase" id="RU004020"/>
    </source>
</evidence>
<evidence type="ECO:0000256" key="2">
    <source>
        <dbReference type="ARBA" id="ARBA00011233"/>
    </source>
</evidence>
<protein>
    <recommendedName>
        <fullName evidence="11">HSF-type DNA-binding domain-containing protein</fullName>
    </recommendedName>
</protein>
<dbReference type="Gene3D" id="1.10.10.10">
    <property type="entry name" value="Winged helix-like DNA-binding domain superfamily/Winged helix DNA-binding domain"/>
    <property type="match status" value="1"/>
</dbReference>
<dbReference type="EnsemblPlants" id="AET2Gv20431200.1">
    <property type="protein sequence ID" value="AET2Gv20431200.1"/>
    <property type="gene ID" value="AET2Gv20431200"/>
</dbReference>
<keyword evidence="6" id="KW-0238">DNA-binding</keyword>
<evidence type="ECO:0000313" key="12">
    <source>
        <dbReference type="EnsemblPlants" id="AET2Gv20431200.1"/>
    </source>
</evidence>
<dbReference type="Pfam" id="PF00447">
    <property type="entry name" value="HSF_DNA-bind"/>
    <property type="match status" value="1"/>
</dbReference>
<comment type="similarity">
    <text evidence="9">Belongs to the HSF family.</text>
</comment>
<evidence type="ECO:0000256" key="4">
    <source>
        <dbReference type="ARBA" id="ARBA00023015"/>
    </source>
</evidence>
<dbReference type="AlphaFoldDB" id="A0A453BAC0"/>
<evidence type="ECO:0000256" key="7">
    <source>
        <dbReference type="ARBA" id="ARBA00023163"/>
    </source>
</evidence>
<dbReference type="InterPro" id="IPR036390">
    <property type="entry name" value="WH_DNA-bd_sf"/>
</dbReference>
<feature type="transmembrane region" description="Helical" evidence="10">
    <location>
        <begin position="287"/>
        <end position="306"/>
    </location>
</feature>
<evidence type="ECO:0000256" key="1">
    <source>
        <dbReference type="ARBA" id="ARBA00004123"/>
    </source>
</evidence>
<comment type="subunit">
    <text evidence="2">Homotrimer.</text>
</comment>
<dbReference type="InterPro" id="IPR036388">
    <property type="entry name" value="WH-like_DNA-bd_sf"/>
</dbReference>
<reference evidence="12" key="4">
    <citation type="submission" date="2019-03" db="UniProtKB">
        <authorList>
            <consortium name="EnsemblPlants"/>
        </authorList>
    </citation>
    <scope>IDENTIFICATION</scope>
</reference>
<dbReference type="GO" id="GO:0006357">
    <property type="term" value="P:regulation of transcription by RNA polymerase II"/>
    <property type="evidence" value="ECO:0007669"/>
    <property type="project" value="TreeGrafter"/>
</dbReference>
<sequence>VKYLLLSSPPRKKPAPGLASAGCTFLSFPPPESQIFPAPPCPAWARAAAIRPAAKCPRACRLRPGAAVKRHAGARHALSASATAAATRRARRRQQYVGFTRTEAYKRRAAPLRPAPHRPFRPPASARRMDHTHTGINTTPAAVTASASMDAALLLEPKLEMMQQQQPSPAGHYAALDHHLIPPPPALVVPCEPPRPLEALLQGPQLPPFLSKTYDLVSEPQLDGVISWGPAGNSFVVWNPSTFARDVLPHNFKHNNFSSFVRQLNTYVRIISLPGPLFFLSFAIRRWIIHAAVLCSGDALFPLGIWHSVSDALFSFCSFWFLLLYSAQICCVYILCTTSLAYFVSGVVVCNANLAFLLRAELWSVMPIWPFPKELDYLDH</sequence>
<dbReference type="GO" id="GO:0000978">
    <property type="term" value="F:RNA polymerase II cis-regulatory region sequence-specific DNA binding"/>
    <property type="evidence" value="ECO:0007669"/>
    <property type="project" value="TreeGrafter"/>
</dbReference>